<dbReference type="Proteomes" id="UP001209540">
    <property type="component" value="Unassembled WGS sequence"/>
</dbReference>
<dbReference type="AlphaFoldDB" id="A0AAD5K6A4"/>
<evidence type="ECO:0000313" key="3">
    <source>
        <dbReference type="Proteomes" id="UP001209540"/>
    </source>
</evidence>
<feature type="chain" id="PRO_5042082953" description="N-formylglutamate amidohydrolase" evidence="1">
    <location>
        <begin position="25"/>
        <end position="317"/>
    </location>
</feature>
<keyword evidence="3" id="KW-1185">Reference proteome</keyword>
<proteinExistence type="predicted"/>
<protein>
    <recommendedName>
        <fullName evidence="4">N-formylglutamate amidohydrolase</fullName>
    </recommendedName>
</protein>
<keyword evidence="1" id="KW-0732">Signal</keyword>
<sequence length="317" mass="35614">MKQNILLFIINFIIIMSNTIPVRASPSNNDISYYRGDIPLVLTVPHGGNTKNGAEIPDRPKNDDNILVNDAYTISTAQSIADNISDYYGSRPYVVICNIPRHKVDVNRPIELAADSEEGKGVWKEYHQAIQHAIDEIRTRHNRQGLLLDIHGHKRHDLIMLGYLLSKEELIDSQNDPDRTDQVVLEKTSIQTLASRISFPDRPGDLLRGEGSFGELIEYAATENNDNIKTVPSPSHPAPTEEEHYFTGGYTTQAYHAQNTEQQGNSSSGLDAIQIELPQRLRFTSDQRQAAAKAIAEATVYWLDHYYQPVVLNKALL</sequence>
<evidence type="ECO:0000313" key="2">
    <source>
        <dbReference type="EMBL" id="KAI9252845.1"/>
    </source>
</evidence>
<accession>A0AAD5K6A4</accession>
<reference evidence="2" key="1">
    <citation type="journal article" date="2022" name="IScience">
        <title>Evolution of zygomycete secretomes and the origins of terrestrial fungal ecologies.</title>
        <authorList>
            <person name="Chang Y."/>
            <person name="Wang Y."/>
            <person name="Mondo S."/>
            <person name="Ahrendt S."/>
            <person name="Andreopoulos W."/>
            <person name="Barry K."/>
            <person name="Beard J."/>
            <person name="Benny G.L."/>
            <person name="Blankenship S."/>
            <person name="Bonito G."/>
            <person name="Cuomo C."/>
            <person name="Desiro A."/>
            <person name="Gervers K.A."/>
            <person name="Hundley H."/>
            <person name="Kuo A."/>
            <person name="LaButti K."/>
            <person name="Lang B.F."/>
            <person name="Lipzen A."/>
            <person name="O'Donnell K."/>
            <person name="Pangilinan J."/>
            <person name="Reynolds N."/>
            <person name="Sandor L."/>
            <person name="Smith M.E."/>
            <person name="Tsang A."/>
            <person name="Grigoriev I.V."/>
            <person name="Stajich J.E."/>
            <person name="Spatafora J.W."/>
        </authorList>
    </citation>
    <scope>NUCLEOTIDE SEQUENCE</scope>
    <source>
        <strain evidence="2">RSA 2281</strain>
    </source>
</reference>
<comment type="caution">
    <text evidence="2">The sequence shown here is derived from an EMBL/GenBank/DDBJ whole genome shotgun (WGS) entry which is preliminary data.</text>
</comment>
<name>A0AAD5K6A4_9FUNG</name>
<organism evidence="2 3">
    <name type="scientific">Phascolomyces articulosus</name>
    <dbReference type="NCBI Taxonomy" id="60185"/>
    <lineage>
        <taxon>Eukaryota</taxon>
        <taxon>Fungi</taxon>
        <taxon>Fungi incertae sedis</taxon>
        <taxon>Mucoromycota</taxon>
        <taxon>Mucoromycotina</taxon>
        <taxon>Mucoromycetes</taxon>
        <taxon>Mucorales</taxon>
        <taxon>Lichtheimiaceae</taxon>
        <taxon>Phascolomyces</taxon>
    </lineage>
</organism>
<dbReference type="Gene3D" id="3.40.630.40">
    <property type="entry name" value="Zn-dependent exopeptidases"/>
    <property type="match status" value="1"/>
</dbReference>
<evidence type="ECO:0000256" key="1">
    <source>
        <dbReference type="SAM" id="SignalP"/>
    </source>
</evidence>
<evidence type="ECO:0008006" key="4">
    <source>
        <dbReference type="Google" id="ProtNLM"/>
    </source>
</evidence>
<reference evidence="2" key="2">
    <citation type="submission" date="2023-02" db="EMBL/GenBank/DDBJ databases">
        <authorList>
            <consortium name="DOE Joint Genome Institute"/>
            <person name="Mondo S.J."/>
            <person name="Chang Y."/>
            <person name="Wang Y."/>
            <person name="Ahrendt S."/>
            <person name="Andreopoulos W."/>
            <person name="Barry K."/>
            <person name="Beard J."/>
            <person name="Benny G.L."/>
            <person name="Blankenship S."/>
            <person name="Bonito G."/>
            <person name="Cuomo C."/>
            <person name="Desiro A."/>
            <person name="Gervers K.A."/>
            <person name="Hundley H."/>
            <person name="Kuo A."/>
            <person name="LaButti K."/>
            <person name="Lang B.F."/>
            <person name="Lipzen A."/>
            <person name="O'Donnell K."/>
            <person name="Pangilinan J."/>
            <person name="Reynolds N."/>
            <person name="Sandor L."/>
            <person name="Smith M.W."/>
            <person name="Tsang A."/>
            <person name="Grigoriev I.V."/>
            <person name="Stajich J.E."/>
            <person name="Spatafora J.W."/>
        </authorList>
    </citation>
    <scope>NUCLEOTIDE SEQUENCE</scope>
    <source>
        <strain evidence="2">RSA 2281</strain>
    </source>
</reference>
<dbReference type="SUPFAM" id="SSF53187">
    <property type="entry name" value="Zn-dependent exopeptidases"/>
    <property type="match status" value="1"/>
</dbReference>
<feature type="signal peptide" evidence="1">
    <location>
        <begin position="1"/>
        <end position="24"/>
    </location>
</feature>
<gene>
    <name evidence="2" type="ORF">BDA99DRAFT_520217</name>
</gene>
<dbReference type="EMBL" id="JAIXMP010000027">
    <property type="protein sequence ID" value="KAI9252845.1"/>
    <property type="molecule type" value="Genomic_DNA"/>
</dbReference>